<proteinExistence type="predicted"/>
<dbReference type="EMBL" id="CP007155">
    <property type="protein sequence ID" value="AHH99080.1"/>
    <property type="molecule type" value="Genomic_DNA"/>
</dbReference>
<dbReference type="AlphaFoldDB" id="W5WE82"/>
<name>W5WE82_9PSEU</name>
<sequence length="102" mass="11212">MVEIKVTHERKRAGLTITLSLVLPATAILGIFADHSSSANNTPASTTSVQRTYLPPATTIERAPSATHDSPQTIDPSRFDPPRLTPRTFDSSRYDPPRLTQR</sequence>
<feature type="region of interest" description="Disordered" evidence="1">
    <location>
        <begin position="36"/>
        <end position="102"/>
    </location>
</feature>
<accession>W5WE82</accession>
<evidence type="ECO:0000256" key="1">
    <source>
        <dbReference type="SAM" id="MobiDB-lite"/>
    </source>
</evidence>
<evidence type="ECO:0000313" key="4">
    <source>
        <dbReference type="Proteomes" id="UP000019225"/>
    </source>
</evidence>
<feature type="transmembrane region" description="Helical" evidence="2">
    <location>
        <begin position="12"/>
        <end position="33"/>
    </location>
</feature>
<keyword evidence="4" id="KW-1185">Reference proteome</keyword>
<reference evidence="3 4" key="1">
    <citation type="journal article" date="2014" name="BMC Genomics">
        <title>Complete genome sequence of producer of the glycopeptide antibiotic Aculeximycin Kutzneria albida DSM 43870T, a representative of minor genus of Pseudonocardiaceae.</title>
        <authorList>
            <person name="Rebets Y."/>
            <person name="Tokovenko B."/>
            <person name="Lushchyk I."/>
            <person name="Ruckert C."/>
            <person name="Zaburannyi N."/>
            <person name="Bechthold A."/>
            <person name="Kalinowski J."/>
            <person name="Luzhetskyy A."/>
        </authorList>
    </citation>
    <scope>NUCLEOTIDE SEQUENCE [LARGE SCALE GENOMIC DNA]</scope>
    <source>
        <strain evidence="3">DSM 43870</strain>
    </source>
</reference>
<keyword evidence="2" id="KW-1133">Transmembrane helix</keyword>
<dbReference type="RefSeq" id="WP_025359017.1">
    <property type="nucleotide sequence ID" value="NZ_CP007155.1"/>
</dbReference>
<evidence type="ECO:0000313" key="3">
    <source>
        <dbReference type="EMBL" id="AHH99080.1"/>
    </source>
</evidence>
<gene>
    <name evidence="3" type="ORF">KALB_5719</name>
</gene>
<feature type="compositionally biased region" description="Low complexity" evidence="1">
    <location>
        <begin position="36"/>
        <end position="48"/>
    </location>
</feature>
<protein>
    <submittedName>
        <fullName evidence="3">Uncharacterized protein</fullName>
    </submittedName>
</protein>
<keyword evidence="2" id="KW-0472">Membrane</keyword>
<dbReference type="Proteomes" id="UP000019225">
    <property type="component" value="Chromosome"/>
</dbReference>
<keyword evidence="2" id="KW-0812">Transmembrane</keyword>
<dbReference type="HOGENOM" id="CLU_2273658_0_0_11"/>
<organism evidence="3 4">
    <name type="scientific">Kutzneria albida DSM 43870</name>
    <dbReference type="NCBI Taxonomy" id="1449976"/>
    <lineage>
        <taxon>Bacteria</taxon>
        <taxon>Bacillati</taxon>
        <taxon>Actinomycetota</taxon>
        <taxon>Actinomycetes</taxon>
        <taxon>Pseudonocardiales</taxon>
        <taxon>Pseudonocardiaceae</taxon>
        <taxon>Kutzneria</taxon>
    </lineage>
</organism>
<dbReference type="KEGG" id="kal:KALB_5719"/>
<evidence type="ECO:0000256" key="2">
    <source>
        <dbReference type="SAM" id="Phobius"/>
    </source>
</evidence>